<dbReference type="AlphaFoldDB" id="A0AA36IB91"/>
<sequence>MRVRVRAGPDAALMDLAILCRIPTLSELDLKAAAWVEARGYHAPTGPADYANIVRRVAFDLPDAAVVDSLERLRMRAEYDHRVTLPIKFVPVDLKSFFSGKRNWAITFQYYRRTGPHYRNKPNEREWIHVGRGTVLP</sequence>
<dbReference type="EMBL" id="CAUJNA010001118">
    <property type="protein sequence ID" value="CAJ1384516.1"/>
    <property type="molecule type" value="Genomic_DNA"/>
</dbReference>
<evidence type="ECO:0000313" key="1">
    <source>
        <dbReference type="EMBL" id="CAJ1384516.1"/>
    </source>
</evidence>
<gene>
    <name evidence="1" type="ORF">EVOR1521_LOCUS11380</name>
</gene>
<comment type="caution">
    <text evidence="1">The sequence shown here is derived from an EMBL/GenBank/DDBJ whole genome shotgun (WGS) entry which is preliminary data.</text>
</comment>
<keyword evidence="2" id="KW-1185">Reference proteome</keyword>
<dbReference type="Proteomes" id="UP001178507">
    <property type="component" value="Unassembled WGS sequence"/>
</dbReference>
<evidence type="ECO:0000313" key="2">
    <source>
        <dbReference type="Proteomes" id="UP001178507"/>
    </source>
</evidence>
<protein>
    <submittedName>
        <fullName evidence="1">Uncharacterized protein</fullName>
    </submittedName>
</protein>
<proteinExistence type="predicted"/>
<feature type="non-terminal residue" evidence="1">
    <location>
        <position position="1"/>
    </location>
</feature>
<organism evidence="1 2">
    <name type="scientific">Effrenium voratum</name>
    <dbReference type="NCBI Taxonomy" id="2562239"/>
    <lineage>
        <taxon>Eukaryota</taxon>
        <taxon>Sar</taxon>
        <taxon>Alveolata</taxon>
        <taxon>Dinophyceae</taxon>
        <taxon>Suessiales</taxon>
        <taxon>Symbiodiniaceae</taxon>
        <taxon>Effrenium</taxon>
    </lineage>
</organism>
<accession>A0AA36IB91</accession>
<reference evidence="1" key="1">
    <citation type="submission" date="2023-08" db="EMBL/GenBank/DDBJ databases">
        <authorList>
            <person name="Chen Y."/>
            <person name="Shah S."/>
            <person name="Dougan E. K."/>
            <person name="Thang M."/>
            <person name="Chan C."/>
        </authorList>
    </citation>
    <scope>NUCLEOTIDE SEQUENCE</scope>
</reference>
<name>A0AA36IB91_9DINO</name>